<protein>
    <submittedName>
        <fullName evidence="3">Transporter substrate-binding domain-containing protein</fullName>
    </submittedName>
</protein>
<feature type="domain" description="Solute-binding protein family 3/N-terminal" evidence="2">
    <location>
        <begin position="54"/>
        <end position="272"/>
    </location>
</feature>
<dbReference type="Gene3D" id="3.40.190.10">
    <property type="entry name" value="Periplasmic binding protein-like II"/>
    <property type="match status" value="2"/>
</dbReference>
<evidence type="ECO:0000256" key="1">
    <source>
        <dbReference type="ARBA" id="ARBA00022729"/>
    </source>
</evidence>
<evidence type="ECO:0000313" key="3">
    <source>
        <dbReference type="EMBL" id="MFC6706846.1"/>
    </source>
</evidence>
<dbReference type="SMART" id="SM00062">
    <property type="entry name" value="PBPb"/>
    <property type="match status" value="1"/>
</dbReference>
<dbReference type="PANTHER" id="PTHR35936:SF17">
    <property type="entry name" value="ARGININE-BINDING EXTRACELLULAR PROTEIN ARTP"/>
    <property type="match status" value="1"/>
</dbReference>
<dbReference type="SUPFAM" id="SSF53850">
    <property type="entry name" value="Periplasmic binding protein-like II"/>
    <property type="match status" value="1"/>
</dbReference>
<accession>A0ABW2AJ17</accession>
<name>A0ABW2AJ17_9MICO</name>
<dbReference type="EMBL" id="JBHSWH010000001">
    <property type="protein sequence ID" value="MFC6706846.1"/>
    <property type="molecule type" value="Genomic_DNA"/>
</dbReference>
<dbReference type="Proteomes" id="UP001596298">
    <property type="component" value="Unassembled WGS sequence"/>
</dbReference>
<dbReference type="Pfam" id="PF00497">
    <property type="entry name" value="SBP_bac_3"/>
    <property type="match status" value="1"/>
</dbReference>
<evidence type="ECO:0000259" key="2">
    <source>
        <dbReference type="SMART" id="SM00062"/>
    </source>
</evidence>
<dbReference type="InterPro" id="IPR001638">
    <property type="entry name" value="Solute-binding_3/MltF_N"/>
</dbReference>
<evidence type="ECO:0000313" key="4">
    <source>
        <dbReference type="Proteomes" id="UP001596298"/>
    </source>
</evidence>
<proteinExistence type="predicted"/>
<dbReference type="PANTHER" id="PTHR35936">
    <property type="entry name" value="MEMBRANE-BOUND LYTIC MUREIN TRANSGLYCOSYLASE F"/>
    <property type="match status" value="1"/>
</dbReference>
<keyword evidence="4" id="KW-1185">Reference proteome</keyword>
<reference evidence="4" key="1">
    <citation type="journal article" date="2019" name="Int. J. Syst. Evol. Microbiol.">
        <title>The Global Catalogue of Microorganisms (GCM) 10K type strain sequencing project: providing services to taxonomists for standard genome sequencing and annotation.</title>
        <authorList>
            <consortium name="The Broad Institute Genomics Platform"/>
            <consortium name="The Broad Institute Genome Sequencing Center for Infectious Disease"/>
            <person name="Wu L."/>
            <person name="Ma J."/>
        </authorList>
    </citation>
    <scope>NUCLEOTIDE SEQUENCE [LARGE SCALE GENOMIC DNA]</scope>
    <source>
        <strain evidence="4">CCUG 58127</strain>
    </source>
</reference>
<organism evidence="3 4">
    <name type="scientific">Flexivirga alba</name>
    <dbReference type="NCBI Taxonomy" id="702742"/>
    <lineage>
        <taxon>Bacteria</taxon>
        <taxon>Bacillati</taxon>
        <taxon>Actinomycetota</taxon>
        <taxon>Actinomycetes</taxon>
        <taxon>Micrococcales</taxon>
        <taxon>Dermacoccaceae</taxon>
        <taxon>Flexivirga</taxon>
    </lineage>
</organism>
<dbReference type="RefSeq" id="WP_382403525.1">
    <property type="nucleotide sequence ID" value="NZ_JBHSWH010000001.1"/>
</dbReference>
<comment type="caution">
    <text evidence="3">The sequence shown here is derived from an EMBL/GenBank/DDBJ whole genome shotgun (WGS) entry which is preliminary data.</text>
</comment>
<keyword evidence="1" id="KW-0732">Signal</keyword>
<sequence length="281" mass="30922">MRIGDWHEDQTYCRDRSVRSAAARTRWLLGWRWWNCRKRFIQLTGPEDHQARHASRSGPARLPPSSVKDTNGKIVGYEPDIAAALAKSLGVKLQLVAIDGTARLSVMQSGRADVNISSYTATDERAQKVGFTIPYKAQGAAVLFRKSKPISSLQGLEGKTVAVARGSTNDTIVTNDFPKAKPVRFDNIADALQALKSGKTDAVMEESTTVAKDAKANPGLAVLKTAPISPDLISMGVLPNQQIWKNYLDNFIRNMIASGQDQKLYKKWFNADLPSIITNQP</sequence>
<gene>
    <name evidence="3" type="ORF">ACFQDH_16690</name>
</gene>